<accession>A0AB34ILJ2</accession>
<gene>
    <name evidence="1" type="ORF">AB1Y20_011321</name>
</gene>
<dbReference type="EMBL" id="JBGBPQ010000022">
    <property type="protein sequence ID" value="KAL1503266.1"/>
    <property type="molecule type" value="Genomic_DNA"/>
</dbReference>
<keyword evidence="2" id="KW-1185">Reference proteome</keyword>
<proteinExistence type="predicted"/>
<dbReference type="Proteomes" id="UP001515480">
    <property type="component" value="Unassembled WGS sequence"/>
</dbReference>
<organism evidence="1 2">
    <name type="scientific">Prymnesium parvum</name>
    <name type="common">Toxic golden alga</name>
    <dbReference type="NCBI Taxonomy" id="97485"/>
    <lineage>
        <taxon>Eukaryota</taxon>
        <taxon>Haptista</taxon>
        <taxon>Haptophyta</taxon>
        <taxon>Prymnesiophyceae</taxon>
        <taxon>Prymnesiales</taxon>
        <taxon>Prymnesiaceae</taxon>
        <taxon>Prymnesium</taxon>
    </lineage>
</organism>
<reference evidence="1 2" key="1">
    <citation type="journal article" date="2024" name="Science">
        <title>Giant polyketide synthase enzymes in the biosynthesis of giant marine polyether toxins.</title>
        <authorList>
            <person name="Fallon T.R."/>
            <person name="Shende V.V."/>
            <person name="Wierzbicki I.H."/>
            <person name="Pendleton A.L."/>
            <person name="Watervoot N.F."/>
            <person name="Auber R.P."/>
            <person name="Gonzalez D.J."/>
            <person name="Wisecaver J.H."/>
            <person name="Moore B.S."/>
        </authorList>
    </citation>
    <scope>NUCLEOTIDE SEQUENCE [LARGE SCALE GENOMIC DNA]</scope>
    <source>
        <strain evidence="1 2">12B1</strain>
    </source>
</reference>
<evidence type="ECO:0000313" key="2">
    <source>
        <dbReference type="Proteomes" id="UP001515480"/>
    </source>
</evidence>
<sequence length="252" mass="27053">MLLLIAAPRSPRCRMAAAASWPPPVVQRAVIELDTVPVFAIRLVEEDTLYGASAGALFYSQLPDAHRVLAQLSATYPQTRLELLPLGLGAAMRQAGLLGGGATASPAVIVPSPREVKTAAELAPLRARRGARGLETPLFHIGSLEWPREGDAAAERLWPFLFRAADVRAMWEQLGLPAEMPPLQVTDLEDVVDRLCAHAAGAPGSRPMLCAPLDSIEFLRTIDSTAQAASSAAMFPKGRAEYADQMDDNLRL</sequence>
<name>A0AB34ILJ2_PRYPA</name>
<evidence type="ECO:0000313" key="1">
    <source>
        <dbReference type="EMBL" id="KAL1503266.1"/>
    </source>
</evidence>
<protein>
    <submittedName>
        <fullName evidence="1">Uncharacterized protein</fullName>
    </submittedName>
</protein>
<dbReference type="AlphaFoldDB" id="A0AB34ILJ2"/>
<comment type="caution">
    <text evidence="1">The sequence shown here is derived from an EMBL/GenBank/DDBJ whole genome shotgun (WGS) entry which is preliminary data.</text>
</comment>